<dbReference type="FunFam" id="3.30.200.20:FF:000191">
    <property type="entry name" value="3-phosphoinositide-dependent protein kinase 2-like"/>
    <property type="match status" value="1"/>
</dbReference>
<dbReference type="GO" id="GO:0010606">
    <property type="term" value="P:positive regulation of cytoplasmic mRNA processing body assembly"/>
    <property type="evidence" value="ECO:0007669"/>
    <property type="project" value="UniProtKB-ARBA"/>
</dbReference>
<dbReference type="Proteomes" id="UP000183365">
    <property type="component" value="Unassembled WGS sequence"/>
</dbReference>
<dbReference type="PROSITE" id="PS00108">
    <property type="entry name" value="PROTEIN_KINASE_ST"/>
    <property type="match status" value="1"/>
</dbReference>
<sequence>MSNSEKRESSTTPTLDPKQRFSYIHTGSSVSYKASSPLNETNQTPKKVPELKNLSIKTSTNLNEPTFPSSADSEFDTDDDIINHYVNTPHKNIPSYPSPAFKFHVTNVGFKKDADNKVSISTQSPKSKTQNDSLSSEDCKSISKSTTLPQFCDEPTLSSTELNVSENFRKEQDEWAERGAAKIVEEVKDKDTGTVVKKIVSRGIKDFKFGQEIGDGSFSRVLLATSIHNPSEKYAIKVLSKSYLVKQNKVKYVNIEKMALQRLNKLDTVVKMFFTFQDQSSLYFVLEYAPYGDFLSIMKEYGTLSEECTKYYSAQIIDAIEDLHKAGIIHRDIKPENILLDANRRIKLTDFGTAKILEKDEKTGSYDLLTRSKSFVGTAEYVSPELLNDSYTDYKCDIWAFGCILFQMIAGKPPFKASNEYLTFQKVQKLQYAFSAGFPTVIRDLVKRILLKQPEKRLEIKDIKTHMFYNDVDFKTIWLMEPPVIQPYKMNAKSMAPIPELANQPLPTESVKRIAKRPSVPIINTSESSTMTSNSSSRSKSTPSTPIKTANTLKKKNSLDPRTQGILDSANRKILERKQKRAAISKPQLKRDESKNAARAAMSATAKKPSRSSFDKRSRNTKTDSNDKLSIWGSKYTQERASKSTAQIKNEFNGYVDLVSIAKLYLLEDEYVLFTGLMDCVLTETSIIQELLSSKRKTLKQLPLFEESSYYRSNSSISKIVSVNKAILAFKIPENSELDPTFWHANDSQPLTTLINEDVTDKNNILSLSHYETKLCCITNLGRLLLFVKTNNSTEYVLNIIIEMNNKNSTLREVTQAKHELQSNYQFVINDNENNSIAFSIPQKDCVTWINYFKKTLFYDSSTLLQNTTNPVENVPRGRMFDTFVNLKESQKQQKKKVAKPESSMRLVSGLPIFDSNHELNERSSSNYSADSQGTGTGNKLSSMKKFWSRKN</sequence>
<dbReference type="Gene3D" id="3.30.200.20">
    <property type="entry name" value="Phosphorylase Kinase, domain 1"/>
    <property type="match status" value="1"/>
</dbReference>
<evidence type="ECO:0000256" key="9">
    <source>
        <dbReference type="ARBA" id="ARBA00048679"/>
    </source>
</evidence>
<evidence type="ECO:0000313" key="13">
    <source>
        <dbReference type="EMBL" id="SGZ39351.1"/>
    </source>
</evidence>
<dbReference type="VEuPathDB" id="FungiDB:HGUI_01551"/>
<feature type="binding site" evidence="10">
    <location>
        <position position="237"/>
    </location>
    <ligand>
        <name>ATP</name>
        <dbReference type="ChEBI" id="CHEBI:30616"/>
    </ligand>
</feature>
<feature type="compositionally biased region" description="Polar residues" evidence="11">
    <location>
        <begin position="55"/>
        <end position="72"/>
    </location>
</feature>
<dbReference type="Gene3D" id="1.10.510.10">
    <property type="entry name" value="Transferase(Phosphotransferase) domain 1"/>
    <property type="match status" value="1"/>
</dbReference>
<dbReference type="GO" id="GO:0004674">
    <property type="term" value="F:protein serine/threonine kinase activity"/>
    <property type="evidence" value="ECO:0007669"/>
    <property type="project" value="UniProtKB-KW"/>
</dbReference>
<feature type="region of interest" description="Disordered" evidence="11">
    <location>
        <begin position="1"/>
        <end position="75"/>
    </location>
</feature>
<dbReference type="EC" id="2.7.11.1" evidence="2"/>
<dbReference type="GO" id="GO:0005524">
    <property type="term" value="F:ATP binding"/>
    <property type="evidence" value="ECO:0007669"/>
    <property type="project" value="UniProtKB-UniRule"/>
</dbReference>
<feature type="compositionally biased region" description="Polar residues" evidence="11">
    <location>
        <begin position="923"/>
        <end position="942"/>
    </location>
</feature>
<feature type="region of interest" description="Disordered" evidence="11">
    <location>
        <begin position="116"/>
        <end position="138"/>
    </location>
</feature>
<feature type="compositionally biased region" description="Basic and acidic residues" evidence="11">
    <location>
        <begin position="613"/>
        <end position="627"/>
    </location>
</feature>
<keyword evidence="6" id="KW-0418">Kinase</keyword>
<evidence type="ECO:0000256" key="2">
    <source>
        <dbReference type="ARBA" id="ARBA00012513"/>
    </source>
</evidence>
<dbReference type="OrthoDB" id="3972123at2759"/>
<evidence type="ECO:0000256" key="3">
    <source>
        <dbReference type="ARBA" id="ARBA00022527"/>
    </source>
</evidence>
<dbReference type="PANTHER" id="PTHR24356:SF163">
    <property type="entry name" value="3-PHOSPHOINOSITIDE-DEPENDENT PROTEIN KINASE 1-RELATED"/>
    <property type="match status" value="1"/>
</dbReference>
<comment type="catalytic activity">
    <reaction evidence="9">
        <text>L-seryl-[protein] + ATP = O-phospho-L-seryl-[protein] + ADP + H(+)</text>
        <dbReference type="Rhea" id="RHEA:17989"/>
        <dbReference type="Rhea" id="RHEA-COMP:9863"/>
        <dbReference type="Rhea" id="RHEA-COMP:11604"/>
        <dbReference type="ChEBI" id="CHEBI:15378"/>
        <dbReference type="ChEBI" id="CHEBI:29999"/>
        <dbReference type="ChEBI" id="CHEBI:30616"/>
        <dbReference type="ChEBI" id="CHEBI:83421"/>
        <dbReference type="ChEBI" id="CHEBI:456216"/>
        <dbReference type="EC" id="2.7.11.1"/>
    </reaction>
</comment>
<dbReference type="EMBL" id="FQNF01000022">
    <property type="protein sequence ID" value="SGZ39351.1"/>
    <property type="molecule type" value="Genomic_DNA"/>
</dbReference>
<dbReference type="SMART" id="SM00220">
    <property type="entry name" value="S_TKc"/>
    <property type="match status" value="1"/>
</dbReference>
<feature type="compositionally biased region" description="Polar residues" evidence="11">
    <location>
        <begin position="118"/>
        <end position="138"/>
    </location>
</feature>
<dbReference type="PROSITE" id="PS00107">
    <property type="entry name" value="PROTEIN_KINASE_ATP"/>
    <property type="match status" value="1"/>
</dbReference>
<dbReference type="PROSITE" id="PS50011">
    <property type="entry name" value="PROTEIN_KINASE_DOM"/>
    <property type="match status" value="1"/>
</dbReference>
<evidence type="ECO:0000256" key="5">
    <source>
        <dbReference type="ARBA" id="ARBA00022741"/>
    </source>
</evidence>
<feature type="region of interest" description="Disordered" evidence="11">
    <location>
        <begin position="917"/>
        <end position="952"/>
    </location>
</feature>
<reference evidence="14" key="1">
    <citation type="submission" date="2016-11" db="EMBL/GenBank/DDBJ databases">
        <authorList>
            <person name="Guldener U."/>
        </authorList>
    </citation>
    <scope>NUCLEOTIDE SEQUENCE [LARGE SCALE GENOMIC DNA]</scope>
</reference>
<dbReference type="GO" id="GO:0000196">
    <property type="term" value="P:cell integrity MAPK cascade"/>
    <property type="evidence" value="ECO:0007669"/>
    <property type="project" value="UniProtKB-ARBA"/>
</dbReference>
<evidence type="ECO:0000256" key="1">
    <source>
        <dbReference type="ARBA" id="ARBA00010006"/>
    </source>
</evidence>
<dbReference type="FunFam" id="1.10.510.10:FF:000534">
    <property type="entry name" value="Serine/threonine-protein kinase PKH2"/>
    <property type="match status" value="1"/>
</dbReference>
<evidence type="ECO:0000256" key="10">
    <source>
        <dbReference type="PROSITE-ProRule" id="PRU10141"/>
    </source>
</evidence>
<protein>
    <recommendedName>
        <fullName evidence="2">non-specific serine/threonine protein kinase</fullName>
        <ecNumber evidence="2">2.7.11.1</ecNumber>
    </recommendedName>
</protein>
<feature type="compositionally biased region" description="Low complexity" evidence="11">
    <location>
        <begin position="597"/>
        <end position="606"/>
    </location>
</feature>
<comment type="catalytic activity">
    <reaction evidence="8">
        <text>L-threonyl-[protein] + ATP = O-phospho-L-threonyl-[protein] + ADP + H(+)</text>
        <dbReference type="Rhea" id="RHEA:46608"/>
        <dbReference type="Rhea" id="RHEA-COMP:11060"/>
        <dbReference type="Rhea" id="RHEA-COMP:11605"/>
        <dbReference type="ChEBI" id="CHEBI:15378"/>
        <dbReference type="ChEBI" id="CHEBI:30013"/>
        <dbReference type="ChEBI" id="CHEBI:30616"/>
        <dbReference type="ChEBI" id="CHEBI:61977"/>
        <dbReference type="ChEBI" id="CHEBI:456216"/>
        <dbReference type="EC" id="2.7.11.1"/>
    </reaction>
</comment>
<dbReference type="CDD" id="cd05581">
    <property type="entry name" value="STKc_PDK1"/>
    <property type="match status" value="1"/>
</dbReference>
<gene>
    <name evidence="13" type="ORF">HGUI_01551</name>
</gene>
<organism evidence="13 14">
    <name type="scientific">Hanseniaspora guilliermondii</name>
    <dbReference type="NCBI Taxonomy" id="56406"/>
    <lineage>
        <taxon>Eukaryota</taxon>
        <taxon>Fungi</taxon>
        <taxon>Dikarya</taxon>
        <taxon>Ascomycota</taxon>
        <taxon>Saccharomycotina</taxon>
        <taxon>Saccharomycetes</taxon>
        <taxon>Saccharomycodales</taxon>
        <taxon>Saccharomycodaceae</taxon>
        <taxon>Hanseniaspora</taxon>
    </lineage>
</organism>
<dbReference type="Pfam" id="PF00069">
    <property type="entry name" value="Pkinase"/>
    <property type="match status" value="1"/>
</dbReference>
<name>A0A1L0CX12_9ASCO</name>
<evidence type="ECO:0000256" key="4">
    <source>
        <dbReference type="ARBA" id="ARBA00022679"/>
    </source>
</evidence>
<evidence type="ECO:0000259" key="12">
    <source>
        <dbReference type="PROSITE" id="PS50011"/>
    </source>
</evidence>
<feature type="domain" description="Protein kinase" evidence="12">
    <location>
        <begin position="207"/>
        <end position="469"/>
    </location>
</feature>
<keyword evidence="14" id="KW-1185">Reference proteome</keyword>
<evidence type="ECO:0000313" key="14">
    <source>
        <dbReference type="Proteomes" id="UP000183365"/>
    </source>
</evidence>
<dbReference type="GO" id="GO:0032511">
    <property type="term" value="P:late endosome to vacuole transport via multivesicular body sorting pathway"/>
    <property type="evidence" value="ECO:0007669"/>
    <property type="project" value="UniProtKB-ARBA"/>
</dbReference>
<feature type="region of interest" description="Disordered" evidence="11">
    <location>
        <begin position="509"/>
        <end position="628"/>
    </location>
</feature>
<keyword evidence="5 10" id="KW-0547">Nucleotide-binding</keyword>
<feature type="compositionally biased region" description="Polar residues" evidence="11">
    <location>
        <begin position="25"/>
        <end position="45"/>
    </location>
</feature>
<keyword evidence="3" id="KW-0723">Serine/threonine-protein kinase</keyword>
<proteinExistence type="inferred from homology"/>
<dbReference type="InterPro" id="IPR008271">
    <property type="entry name" value="Ser/Thr_kinase_AS"/>
</dbReference>
<keyword evidence="7 10" id="KW-0067">ATP-binding</keyword>
<dbReference type="GO" id="GO:0060211">
    <property type="term" value="P:regulation of nuclear-transcribed mRNA poly(A) tail shortening"/>
    <property type="evidence" value="ECO:0007669"/>
    <property type="project" value="UniProtKB-ARBA"/>
</dbReference>
<comment type="similarity">
    <text evidence="1">Belongs to the protein kinase superfamily. AGC Ser/Thr protein kinase family. PDPK1 subfamily.</text>
</comment>
<dbReference type="InterPro" id="IPR011009">
    <property type="entry name" value="Kinase-like_dom_sf"/>
</dbReference>
<feature type="compositionally biased region" description="Low complexity" evidence="11">
    <location>
        <begin position="525"/>
        <end position="545"/>
    </location>
</feature>
<dbReference type="PANTHER" id="PTHR24356">
    <property type="entry name" value="SERINE/THREONINE-PROTEIN KINASE"/>
    <property type="match status" value="1"/>
</dbReference>
<evidence type="ECO:0000256" key="8">
    <source>
        <dbReference type="ARBA" id="ARBA00047899"/>
    </source>
</evidence>
<dbReference type="SUPFAM" id="SSF56112">
    <property type="entry name" value="Protein kinase-like (PK-like)"/>
    <property type="match status" value="1"/>
</dbReference>
<evidence type="ECO:0000256" key="7">
    <source>
        <dbReference type="ARBA" id="ARBA00022840"/>
    </source>
</evidence>
<evidence type="ECO:0000256" key="11">
    <source>
        <dbReference type="SAM" id="MobiDB-lite"/>
    </source>
</evidence>
<dbReference type="InterPro" id="IPR000719">
    <property type="entry name" value="Prot_kinase_dom"/>
</dbReference>
<keyword evidence="4" id="KW-0808">Transferase</keyword>
<dbReference type="AlphaFoldDB" id="A0A1L0CX12"/>
<evidence type="ECO:0000256" key="6">
    <source>
        <dbReference type="ARBA" id="ARBA00022777"/>
    </source>
</evidence>
<dbReference type="InterPro" id="IPR050236">
    <property type="entry name" value="Ser_Thr_kinase_AGC"/>
</dbReference>
<dbReference type="InterPro" id="IPR039046">
    <property type="entry name" value="PDPK1"/>
</dbReference>
<dbReference type="InterPro" id="IPR017441">
    <property type="entry name" value="Protein_kinase_ATP_BS"/>
</dbReference>
<accession>A0A1L0CX12</accession>